<keyword evidence="4" id="KW-1185">Reference proteome</keyword>
<dbReference type="Proteomes" id="UP000246114">
    <property type="component" value="Unassembled WGS sequence"/>
</dbReference>
<dbReference type="Proteomes" id="UP000182135">
    <property type="component" value="Unassembled WGS sequence"/>
</dbReference>
<protein>
    <submittedName>
        <fullName evidence="2">DNA-binding protein</fullName>
    </submittedName>
    <submittedName>
        <fullName evidence="3">Transcriptional regulator, MerR family</fullName>
    </submittedName>
</protein>
<dbReference type="Pfam" id="PF12728">
    <property type="entry name" value="HTH_17"/>
    <property type="match status" value="1"/>
</dbReference>
<dbReference type="InterPro" id="IPR010093">
    <property type="entry name" value="SinI_DNA-bd"/>
</dbReference>
<dbReference type="NCBIfam" id="TIGR01764">
    <property type="entry name" value="excise"/>
    <property type="match status" value="1"/>
</dbReference>
<name>A0A1I2L1U5_9CLOT</name>
<dbReference type="EMBL" id="FOOE01000008">
    <property type="protein sequence ID" value="SFF73302.1"/>
    <property type="molecule type" value="Genomic_DNA"/>
</dbReference>
<keyword evidence="2" id="KW-0238">DNA-binding</keyword>
<evidence type="ECO:0000313" key="4">
    <source>
        <dbReference type="Proteomes" id="UP000182135"/>
    </source>
</evidence>
<evidence type="ECO:0000313" key="2">
    <source>
        <dbReference type="EMBL" id="PWL51462.1"/>
    </source>
</evidence>
<dbReference type="RefSeq" id="WP_051196164.1">
    <property type="nucleotide sequence ID" value="NZ_BAAACD010000008.1"/>
</dbReference>
<proteinExistence type="predicted"/>
<reference evidence="3 4" key="1">
    <citation type="submission" date="2016-10" db="EMBL/GenBank/DDBJ databases">
        <authorList>
            <person name="de Groot N.N."/>
        </authorList>
    </citation>
    <scope>NUCLEOTIDE SEQUENCE [LARGE SCALE GENOMIC DNA]</scope>
    <source>
        <strain evidence="3 4">NLAE-zl-G419</strain>
    </source>
</reference>
<feature type="domain" description="Helix-turn-helix" evidence="1">
    <location>
        <begin position="5"/>
        <end position="51"/>
    </location>
</feature>
<dbReference type="STRING" id="1529.SAMN04487885_10897"/>
<accession>A0A1I2L1U5</accession>
<evidence type="ECO:0000259" key="1">
    <source>
        <dbReference type="Pfam" id="PF12728"/>
    </source>
</evidence>
<dbReference type="Gene3D" id="1.10.1660.10">
    <property type="match status" value="1"/>
</dbReference>
<reference evidence="2 5" key="2">
    <citation type="submission" date="2018-03" db="EMBL/GenBank/DDBJ databases">
        <title>The uncultured portion of the human microbiome is neutrally assembled.</title>
        <authorList>
            <person name="Jeraldo P."/>
            <person name="Boardman L."/>
            <person name="White B.A."/>
            <person name="Nelson H."/>
            <person name="Goldenfeld N."/>
            <person name="Chia N."/>
        </authorList>
    </citation>
    <scope>NUCLEOTIDE SEQUENCE [LARGE SCALE GENOMIC DNA]</scope>
    <source>
        <strain evidence="2">CIM:MAG 903</strain>
    </source>
</reference>
<dbReference type="SUPFAM" id="SSF46955">
    <property type="entry name" value="Putative DNA-binding domain"/>
    <property type="match status" value="1"/>
</dbReference>
<dbReference type="CDD" id="cd04762">
    <property type="entry name" value="HTH_MerR-trunc"/>
    <property type="match status" value="1"/>
</dbReference>
<organism evidence="3 4">
    <name type="scientific">Clostridium cadaveris</name>
    <dbReference type="NCBI Taxonomy" id="1529"/>
    <lineage>
        <taxon>Bacteria</taxon>
        <taxon>Bacillati</taxon>
        <taxon>Bacillota</taxon>
        <taxon>Clostridia</taxon>
        <taxon>Eubacteriales</taxon>
        <taxon>Clostridiaceae</taxon>
        <taxon>Clostridium</taxon>
    </lineage>
</organism>
<dbReference type="InterPro" id="IPR041657">
    <property type="entry name" value="HTH_17"/>
</dbReference>
<dbReference type="eggNOG" id="COG0789">
    <property type="taxonomic scope" value="Bacteria"/>
</dbReference>
<dbReference type="GO" id="GO:0003677">
    <property type="term" value="F:DNA binding"/>
    <property type="evidence" value="ECO:0007669"/>
    <property type="project" value="UniProtKB-KW"/>
</dbReference>
<dbReference type="GeneID" id="90546091"/>
<gene>
    <name evidence="2" type="ORF">DBY38_14595</name>
    <name evidence="3" type="ORF">SAMN04487885_10897</name>
</gene>
<evidence type="ECO:0000313" key="3">
    <source>
        <dbReference type="EMBL" id="SFF73302.1"/>
    </source>
</evidence>
<sequence length="155" mass="17705">MDKELLTVEEVSGILGVHPITIRRYIKDNKIKASKIGGQWRITSSDLKEFMCVDNFNGRVAKNSASTLEEFVQGKKYNNKTLESCVILNYHVASADKATPLCEKIISRVNSEHSNQSGINFQYYYMEEEKNARIIIYGKPRFLGKILCDLDEFDS</sequence>
<dbReference type="OrthoDB" id="26294at2"/>
<dbReference type="EMBL" id="QAMZ01000056">
    <property type="protein sequence ID" value="PWL51462.1"/>
    <property type="molecule type" value="Genomic_DNA"/>
</dbReference>
<dbReference type="InterPro" id="IPR009061">
    <property type="entry name" value="DNA-bd_dom_put_sf"/>
</dbReference>
<dbReference type="AlphaFoldDB" id="A0A1I2L1U5"/>
<evidence type="ECO:0000313" key="5">
    <source>
        <dbReference type="Proteomes" id="UP000246114"/>
    </source>
</evidence>